<organism evidence="3 4">
    <name type="scientific">Strigomonas culicis</name>
    <dbReference type="NCBI Taxonomy" id="28005"/>
    <lineage>
        <taxon>Eukaryota</taxon>
        <taxon>Discoba</taxon>
        <taxon>Euglenozoa</taxon>
        <taxon>Kinetoplastea</taxon>
        <taxon>Metakinetoplastina</taxon>
        <taxon>Trypanosomatida</taxon>
        <taxon>Trypanosomatidae</taxon>
        <taxon>Strigomonadinae</taxon>
        <taxon>Strigomonas</taxon>
    </lineage>
</organism>
<feature type="transmembrane region" description="Helical" evidence="2">
    <location>
        <begin position="453"/>
        <end position="474"/>
    </location>
</feature>
<feature type="transmembrane region" description="Helical" evidence="2">
    <location>
        <begin position="569"/>
        <end position="590"/>
    </location>
</feature>
<feature type="transmembrane region" description="Helical" evidence="2">
    <location>
        <begin position="602"/>
        <end position="628"/>
    </location>
</feature>
<evidence type="ECO:0000256" key="1">
    <source>
        <dbReference type="SAM" id="MobiDB-lite"/>
    </source>
</evidence>
<gene>
    <name evidence="3" type="ORF">STCU_08972</name>
</gene>
<comment type="caution">
    <text evidence="3">The sequence shown here is derived from an EMBL/GenBank/DDBJ whole genome shotgun (WGS) entry which is preliminary data.</text>
</comment>
<feature type="compositionally biased region" description="Polar residues" evidence="1">
    <location>
        <begin position="770"/>
        <end position="784"/>
    </location>
</feature>
<reference evidence="3 4" key="1">
    <citation type="journal article" date="2013" name="PLoS ONE">
        <title>Predicting the Proteins of Angomonas deanei, Strigomonas culicis and Their Respective Endosymbionts Reveals New Aspects of the Trypanosomatidae Family.</title>
        <authorList>
            <person name="Motta M.C."/>
            <person name="Martins A.C."/>
            <person name="de Souza S.S."/>
            <person name="Catta-Preta C.M."/>
            <person name="Silva R."/>
            <person name="Klein C.C."/>
            <person name="de Almeida L.G."/>
            <person name="de Lima Cunha O."/>
            <person name="Ciapina L.P."/>
            <person name="Brocchi M."/>
            <person name="Colabardini A.C."/>
            <person name="de Araujo Lima B."/>
            <person name="Machado C.R."/>
            <person name="de Almeida Soares C.M."/>
            <person name="Probst C.M."/>
            <person name="de Menezes C.B."/>
            <person name="Thompson C.E."/>
            <person name="Bartholomeu D.C."/>
            <person name="Gradia D.F."/>
            <person name="Pavoni D.P."/>
            <person name="Grisard E.C."/>
            <person name="Fantinatti-Garboggini F."/>
            <person name="Marchini F.K."/>
            <person name="Rodrigues-Luiz G.F."/>
            <person name="Wagner G."/>
            <person name="Goldman G.H."/>
            <person name="Fietto J.L."/>
            <person name="Elias M.C."/>
            <person name="Goldman M.H."/>
            <person name="Sagot M.F."/>
            <person name="Pereira M."/>
            <person name="Stoco P.H."/>
            <person name="de Mendonca-Neto R.P."/>
            <person name="Teixeira S.M."/>
            <person name="Maciel T.E."/>
            <person name="de Oliveira Mendes T.A."/>
            <person name="Urmenyi T.P."/>
            <person name="de Souza W."/>
            <person name="Schenkman S."/>
            <person name="de Vasconcelos A.T."/>
        </authorList>
    </citation>
    <scope>NUCLEOTIDE SEQUENCE [LARGE SCALE GENOMIC DNA]</scope>
</reference>
<feature type="region of interest" description="Disordered" evidence="1">
    <location>
        <begin position="823"/>
        <end position="964"/>
    </location>
</feature>
<proteinExistence type="predicted"/>
<keyword evidence="4" id="KW-1185">Reference proteome</keyword>
<feature type="compositionally biased region" description="Polar residues" evidence="1">
    <location>
        <begin position="899"/>
        <end position="908"/>
    </location>
</feature>
<accession>S9TVB4</accession>
<keyword evidence="2" id="KW-0472">Membrane</keyword>
<protein>
    <submittedName>
        <fullName evidence="3">Uncharacterized protein</fullName>
    </submittedName>
</protein>
<keyword evidence="2" id="KW-0812">Transmembrane</keyword>
<feature type="compositionally biased region" description="Low complexity" evidence="1">
    <location>
        <begin position="758"/>
        <end position="769"/>
    </location>
</feature>
<sequence>MYAYTKLLRTCRRRVLVGNVRTADGRGVCPTCRFTESDLDYMRYVRCMAALQIGERTQAAIDIAFLLKHKSLLVSIVGSALALYTLPLADAEEVVLVNSLCDTQKRYAYCLTEYIHALSLAQLGEMESALTVAREVLPLAPPHDLADYLADLITIVATALEDSTIILETDLSQHRLLYLSLAPAFFGGLSRSGIRVKSNSSTCQLLYPHALQTYRSVSALLPLHMNRAFYLFFAKRYVECWDELCCAVAAADEIVGSIEFAFTDCFPLRVYFFGCHVALELLDHLLRQEVDAATECLLNQGDETQAAERDRILAENDEFAMEVLRLSEQWTRQMQSFYPNSFLTEVGQLYALINMKDKQMLSRAILLSRKYPNNVFVRNTLTLALYYDNHVPEALDCAEKNLQDFPHCDFMMLLHEQLQRKRRHVVSFFNYRTVVPLRYRPELRRRHFTKRMLISIILLVFNCIIVVLVIFLNMPEAFNVPESLSDMAIRLQLPSDVPLFFAGVFFVHAIVAACSSRHLIATLLQDNYFVNTGLNRFLFCMRGMALINVANALQISISGNNFLLDSAGVTVIIYMMLTFLFVPFTSRLWFIPSVNEPKVGILSWLTLLAVDIAIAFIVVVPHMVLAVLEPFMSIIFFLFEPSPRPTESEVSTSIRRRLLYHEHHRYRMPPRFVVGSMSQFVHIRLMSLLYYKSHSGMETQRIAEEQLEEELYRAFPLITPEFVGDIPFEPLRRRAFVETLFAKESARRAEKLQERTVSSDPASGSGSSPLQTLSRVSSRMSTKQAEVYEKTRVMSINMVDAMKGEFVKEESASRLRRTMSFMKPSASEQRDGPAEAHFPFNTDSSPRKLRGTVTLASPRVTIATPKRRQQSGAAGTDRPPQEADDAAADGARKSEAPTWRSTLPSSVNLKLGNTPKLPLPSEAVKQAQAKRACGQSGSISVLLDGPPRVVPHKRGRGGPNALRQ</sequence>
<dbReference type="EMBL" id="ATMH01008972">
    <property type="protein sequence ID" value="EPY20498.1"/>
    <property type="molecule type" value="Genomic_DNA"/>
</dbReference>
<feature type="transmembrane region" description="Helical" evidence="2">
    <location>
        <begin position="497"/>
        <end position="516"/>
    </location>
</feature>
<feature type="region of interest" description="Disordered" evidence="1">
    <location>
        <begin position="748"/>
        <end position="785"/>
    </location>
</feature>
<evidence type="ECO:0000256" key="2">
    <source>
        <dbReference type="SAM" id="Phobius"/>
    </source>
</evidence>
<dbReference type="OrthoDB" id="278776at2759"/>
<evidence type="ECO:0000313" key="3">
    <source>
        <dbReference type="EMBL" id="EPY20498.1"/>
    </source>
</evidence>
<keyword evidence="2" id="KW-1133">Transmembrane helix</keyword>
<evidence type="ECO:0000313" key="4">
    <source>
        <dbReference type="Proteomes" id="UP000015354"/>
    </source>
</evidence>
<feature type="transmembrane region" description="Helical" evidence="2">
    <location>
        <begin position="537"/>
        <end position="557"/>
    </location>
</feature>
<dbReference type="Proteomes" id="UP000015354">
    <property type="component" value="Unassembled WGS sequence"/>
</dbReference>
<name>S9TVB4_9TRYP</name>
<dbReference type="AlphaFoldDB" id="S9TVB4"/>